<dbReference type="EMBL" id="UYRS01018764">
    <property type="protein sequence ID" value="VDK39926.1"/>
    <property type="molecule type" value="Genomic_DNA"/>
</dbReference>
<dbReference type="STRING" id="60517.A0A0R3WC62"/>
<reference evidence="3" key="1">
    <citation type="submission" date="2017-02" db="UniProtKB">
        <authorList>
            <consortium name="WormBaseParasite"/>
        </authorList>
    </citation>
    <scope>IDENTIFICATION</scope>
</reference>
<accession>A0A0R3WC62</accession>
<dbReference type="AlphaFoldDB" id="A0A0R3WC62"/>
<proteinExistence type="predicted"/>
<evidence type="ECO:0000313" key="1">
    <source>
        <dbReference type="EMBL" id="VDK39926.1"/>
    </source>
</evidence>
<name>A0A0R3WC62_TAEAS</name>
<dbReference type="WBParaSite" id="TASK_0000827501-mRNA-1">
    <property type="protein sequence ID" value="TASK_0000827501-mRNA-1"/>
    <property type="gene ID" value="TASK_0000827501"/>
</dbReference>
<evidence type="ECO:0000313" key="2">
    <source>
        <dbReference type="Proteomes" id="UP000282613"/>
    </source>
</evidence>
<reference evidence="1 2" key="2">
    <citation type="submission" date="2018-11" db="EMBL/GenBank/DDBJ databases">
        <authorList>
            <consortium name="Pathogen Informatics"/>
        </authorList>
    </citation>
    <scope>NUCLEOTIDE SEQUENCE [LARGE SCALE GENOMIC DNA]</scope>
</reference>
<organism evidence="3">
    <name type="scientific">Taenia asiatica</name>
    <name type="common">Asian tapeworm</name>
    <dbReference type="NCBI Taxonomy" id="60517"/>
    <lineage>
        <taxon>Eukaryota</taxon>
        <taxon>Metazoa</taxon>
        <taxon>Spiralia</taxon>
        <taxon>Lophotrochozoa</taxon>
        <taxon>Platyhelminthes</taxon>
        <taxon>Cestoda</taxon>
        <taxon>Eucestoda</taxon>
        <taxon>Cyclophyllidea</taxon>
        <taxon>Taeniidae</taxon>
        <taxon>Taenia</taxon>
    </lineage>
</organism>
<dbReference type="OrthoDB" id="2014905at2759"/>
<protein>
    <submittedName>
        <fullName evidence="3">PAP-associated domain-containing protein</fullName>
    </submittedName>
</protein>
<dbReference type="Proteomes" id="UP000282613">
    <property type="component" value="Unassembled WGS sequence"/>
</dbReference>
<gene>
    <name evidence="1" type="ORF">TASK_LOCUS8276</name>
</gene>
<keyword evidence="2" id="KW-1185">Reference proteome</keyword>
<sequence>MRMRALCADFFARAKFFLDLISGRGSHELCFVNPSIVPTTSKLSDIWDHWNGSVYFATPKKRRSIEVRRARKFLSCMLNLSIHCCFSYNGQIQTQERLGYLFTLWELASSPIDLWWIGNKQLGTIVCTILPTVCVPRLLVRCYDEVRRETNALRASLRSAREGLPHDQETQFLYDQETFGKVGVYTHRVDRKRPSWFPANLLGLLSSESPSR</sequence>
<evidence type="ECO:0000313" key="3">
    <source>
        <dbReference type="WBParaSite" id="TASK_0000827501-mRNA-1"/>
    </source>
</evidence>